<dbReference type="Pfam" id="PF12833">
    <property type="entry name" value="HTH_18"/>
    <property type="match status" value="1"/>
</dbReference>
<dbReference type="EMBL" id="BAABHD010000024">
    <property type="protein sequence ID" value="GAA4454158.1"/>
    <property type="molecule type" value="Genomic_DNA"/>
</dbReference>
<dbReference type="RefSeq" id="WP_345243107.1">
    <property type="nucleotide sequence ID" value="NZ_BAABHD010000024.1"/>
</dbReference>
<dbReference type="InterPro" id="IPR009057">
    <property type="entry name" value="Homeodomain-like_sf"/>
</dbReference>
<evidence type="ECO:0000259" key="4">
    <source>
        <dbReference type="PROSITE" id="PS01124"/>
    </source>
</evidence>
<name>A0ABP8MQ32_9BACT</name>
<keyword evidence="2" id="KW-0238">DNA-binding</keyword>
<dbReference type="PANTHER" id="PTHR43280:SF32">
    <property type="entry name" value="TRANSCRIPTIONAL REGULATORY PROTEIN"/>
    <property type="match status" value="1"/>
</dbReference>
<proteinExistence type="predicted"/>
<dbReference type="PROSITE" id="PS01124">
    <property type="entry name" value="HTH_ARAC_FAMILY_2"/>
    <property type="match status" value="1"/>
</dbReference>
<dbReference type="PRINTS" id="PR00032">
    <property type="entry name" value="HTHARAC"/>
</dbReference>
<dbReference type="InterPro" id="IPR037923">
    <property type="entry name" value="HTH-like"/>
</dbReference>
<dbReference type="InterPro" id="IPR020449">
    <property type="entry name" value="Tscrpt_reg_AraC-type_HTH"/>
</dbReference>
<protein>
    <submittedName>
        <fullName evidence="5">Helix-turn-helix domain-containing protein</fullName>
    </submittedName>
</protein>
<dbReference type="Gene3D" id="1.10.10.60">
    <property type="entry name" value="Homeodomain-like"/>
    <property type="match status" value="1"/>
</dbReference>
<evidence type="ECO:0000256" key="3">
    <source>
        <dbReference type="ARBA" id="ARBA00023163"/>
    </source>
</evidence>
<reference evidence="6" key="1">
    <citation type="journal article" date="2019" name="Int. J. Syst. Evol. Microbiol.">
        <title>The Global Catalogue of Microorganisms (GCM) 10K type strain sequencing project: providing services to taxonomists for standard genome sequencing and annotation.</title>
        <authorList>
            <consortium name="The Broad Institute Genomics Platform"/>
            <consortium name="The Broad Institute Genome Sequencing Center for Infectious Disease"/>
            <person name="Wu L."/>
            <person name="Ma J."/>
        </authorList>
    </citation>
    <scope>NUCLEOTIDE SEQUENCE [LARGE SCALE GENOMIC DNA]</scope>
    <source>
        <strain evidence="6">JCM 17927</strain>
    </source>
</reference>
<dbReference type="SUPFAM" id="SSF46689">
    <property type="entry name" value="Homeodomain-like"/>
    <property type="match status" value="1"/>
</dbReference>
<organism evidence="5 6">
    <name type="scientific">Nibrella saemangeumensis</name>
    <dbReference type="NCBI Taxonomy" id="1084526"/>
    <lineage>
        <taxon>Bacteria</taxon>
        <taxon>Pseudomonadati</taxon>
        <taxon>Bacteroidota</taxon>
        <taxon>Cytophagia</taxon>
        <taxon>Cytophagales</taxon>
        <taxon>Spirosomataceae</taxon>
        <taxon>Nibrella</taxon>
    </lineage>
</organism>
<dbReference type="PANTHER" id="PTHR43280">
    <property type="entry name" value="ARAC-FAMILY TRANSCRIPTIONAL REGULATOR"/>
    <property type="match status" value="1"/>
</dbReference>
<evidence type="ECO:0000256" key="2">
    <source>
        <dbReference type="ARBA" id="ARBA00023125"/>
    </source>
</evidence>
<keyword evidence="3" id="KW-0804">Transcription</keyword>
<evidence type="ECO:0000256" key="1">
    <source>
        <dbReference type="ARBA" id="ARBA00023015"/>
    </source>
</evidence>
<keyword evidence="1" id="KW-0805">Transcription regulation</keyword>
<evidence type="ECO:0000313" key="6">
    <source>
        <dbReference type="Proteomes" id="UP001501175"/>
    </source>
</evidence>
<evidence type="ECO:0000313" key="5">
    <source>
        <dbReference type="EMBL" id="GAA4454158.1"/>
    </source>
</evidence>
<dbReference type="SUPFAM" id="SSF51215">
    <property type="entry name" value="Regulatory protein AraC"/>
    <property type="match status" value="1"/>
</dbReference>
<dbReference type="InterPro" id="IPR018060">
    <property type="entry name" value="HTH_AraC"/>
</dbReference>
<dbReference type="SMART" id="SM00342">
    <property type="entry name" value="HTH_ARAC"/>
    <property type="match status" value="1"/>
</dbReference>
<keyword evidence="6" id="KW-1185">Reference proteome</keyword>
<accession>A0ABP8MQ32</accession>
<sequence length="268" mass="30614">MQELEIYEVFPTMQPHDSLYAGSFDSNDYPYKPAPPVRCNYYSAFFIQRGQGFLVVDNYEYEVKPNRIFLFNDRQVIGWSYYEDTVGLVVAFTAPVALELSIWFDKPYIDITDSEAALFTPIFLHCISEFRKSDPVSSTILRAAIRYLAALCSRNAGAPDIHDKTITAFRNRVCTHFASISTVDQLAAALHTSPKDLTEKTQGAIGMTAKQYLLELKLTEAKRLLVFTPLTAAEICYETGFEDPSYFSRFFRKKTGLTPTAYRQKYQR</sequence>
<comment type="caution">
    <text evidence="5">The sequence shown here is derived from an EMBL/GenBank/DDBJ whole genome shotgun (WGS) entry which is preliminary data.</text>
</comment>
<feature type="domain" description="HTH araC/xylS-type" evidence="4">
    <location>
        <begin position="167"/>
        <end position="265"/>
    </location>
</feature>
<gene>
    <name evidence="5" type="ORF">GCM10023189_20270</name>
</gene>
<dbReference type="Proteomes" id="UP001501175">
    <property type="component" value="Unassembled WGS sequence"/>
</dbReference>